<proteinExistence type="predicted"/>
<feature type="region of interest" description="Disordered" evidence="1">
    <location>
        <begin position="369"/>
        <end position="392"/>
    </location>
</feature>
<dbReference type="InterPro" id="IPR033228">
    <property type="entry name" value="SZT2"/>
</dbReference>
<dbReference type="Proteomes" id="UP000887566">
    <property type="component" value="Unplaced"/>
</dbReference>
<feature type="compositionally biased region" description="Polar residues" evidence="1">
    <location>
        <begin position="369"/>
        <end position="380"/>
    </location>
</feature>
<feature type="compositionally biased region" description="Low complexity" evidence="1">
    <location>
        <begin position="505"/>
        <end position="517"/>
    </location>
</feature>
<protein>
    <submittedName>
        <fullName evidence="3">Uncharacterized protein</fullName>
    </submittedName>
</protein>
<organism evidence="2 3">
    <name type="scientific">Plectus sambesii</name>
    <dbReference type="NCBI Taxonomy" id="2011161"/>
    <lineage>
        <taxon>Eukaryota</taxon>
        <taxon>Metazoa</taxon>
        <taxon>Ecdysozoa</taxon>
        <taxon>Nematoda</taxon>
        <taxon>Chromadorea</taxon>
        <taxon>Plectida</taxon>
        <taxon>Plectina</taxon>
        <taxon>Plectoidea</taxon>
        <taxon>Plectidae</taxon>
        <taxon>Plectus</taxon>
    </lineage>
</organism>
<keyword evidence="2" id="KW-1185">Reference proteome</keyword>
<evidence type="ECO:0000256" key="1">
    <source>
        <dbReference type="SAM" id="MobiDB-lite"/>
    </source>
</evidence>
<dbReference type="PANTHER" id="PTHR14918:SF3">
    <property type="entry name" value="KICSTOR COMPLEX PROTEIN SZT2"/>
    <property type="match status" value="1"/>
</dbReference>
<feature type="region of interest" description="Disordered" evidence="1">
    <location>
        <begin position="448"/>
        <end position="517"/>
    </location>
</feature>
<reference evidence="3" key="1">
    <citation type="submission" date="2022-11" db="UniProtKB">
        <authorList>
            <consortium name="WormBaseParasite"/>
        </authorList>
    </citation>
    <scope>IDENTIFICATION</scope>
</reference>
<sequence>MVCKSRQCRRRGPMLAPLPLRTAVRFDSLRQSMSDAVLLIPSCYNVLALLRHAHRAMLIFPTLTYDEFDPASEARNQLLLDTVHHELVAAHDVSFNPSDDLDDLWSLIAHDPTVDLRDFPWLTDLTSRKSSLASLEDVYRCPRIVVYVKRVSDWRIIITIVPVGVEDLLQLSNGGKRRRTLSLPLFLFNCYEPLLASGLAAADVLSETSPPPVATYFEDHRKSVDASILARLNRQVSRLGHTESSTPSLLNLEPHWFARGRDRGVSEAMMDLDADCDLDFNFIGYCGRFDELLFSRAFVGGVYRCLCEGVYVPKEDILQATDDRCDQFNIEIDSVTQSLNLLCSHFQQYSKTVQDEGINRCYSIDTERSTFSGTSQSGPQTDPHPAFRTPSCAGEHEDLRAAFHRLLDEHFRPVPNLPTHYYYVPGPISLQYPLAAVMNTAVKGLLQPLPTTESEGGDWSRESTDDVSQLTSPTGGPPAEQTIEFVRMTDDESRSEKSAIDDESPSSPSTSSTATSISESLDEPLTCADDLCPLFLQLSCAVRLPNNEMCTFAVDDPPACLADLFAQCGDELEGVWDYDLRNVQVTLDLYLLTTFPTMGPIDLLEAKIPTSPLSEKSPVPSPGLPVGEGVHFTWNCDDDIMSFSAPTAQLSELPEKERVVVEKLKSGVEKLMRIERIFAVTRMDADRVTADALADIITYIEQEAKTNDDKQLNGHGVLIGQTPLTLV</sequence>
<accession>A0A914XET1</accession>
<feature type="compositionally biased region" description="Basic and acidic residues" evidence="1">
    <location>
        <begin position="487"/>
        <end position="500"/>
    </location>
</feature>
<dbReference type="AlphaFoldDB" id="A0A914XET1"/>
<evidence type="ECO:0000313" key="3">
    <source>
        <dbReference type="WBParaSite" id="PSAMB.scaffold7381size7744.g29978.t1"/>
    </source>
</evidence>
<evidence type="ECO:0000313" key="2">
    <source>
        <dbReference type="Proteomes" id="UP000887566"/>
    </source>
</evidence>
<name>A0A914XET1_9BILA</name>
<dbReference type="WBParaSite" id="PSAMB.scaffold7381size7744.g29978.t1">
    <property type="protein sequence ID" value="PSAMB.scaffold7381size7744.g29978.t1"/>
    <property type="gene ID" value="PSAMB.scaffold7381size7744.g29978"/>
</dbReference>
<dbReference type="PANTHER" id="PTHR14918">
    <property type="entry name" value="KICSTOR COMPLEX PROTEIN SZT2"/>
    <property type="match status" value="1"/>
</dbReference>
<dbReference type="GO" id="GO:0005777">
    <property type="term" value="C:peroxisome"/>
    <property type="evidence" value="ECO:0007669"/>
    <property type="project" value="InterPro"/>
</dbReference>